<reference evidence="1 2" key="1">
    <citation type="submission" date="2024-09" db="EMBL/GenBank/DDBJ databases">
        <title>Chromosome-scale assembly of Riccia fluitans.</title>
        <authorList>
            <person name="Paukszto L."/>
            <person name="Sawicki J."/>
            <person name="Karawczyk K."/>
            <person name="Piernik-Szablinska J."/>
            <person name="Szczecinska M."/>
            <person name="Mazdziarz M."/>
        </authorList>
    </citation>
    <scope>NUCLEOTIDE SEQUENCE [LARGE SCALE GENOMIC DNA]</scope>
    <source>
        <strain evidence="1">Rf_01</strain>
        <tissue evidence="1">Aerial parts of the thallus</tissue>
    </source>
</reference>
<dbReference type="EMBL" id="JBHFFA010000001">
    <property type="protein sequence ID" value="KAL2652864.1"/>
    <property type="molecule type" value="Genomic_DNA"/>
</dbReference>
<proteinExistence type="predicted"/>
<name>A0ABD1ZRS6_9MARC</name>
<dbReference type="Proteomes" id="UP001605036">
    <property type="component" value="Unassembled WGS sequence"/>
</dbReference>
<gene>
    <name evidence="1" type="ORF">R1flu_020992</name>
</gene>
<organism evidence="1 2">
    <name type="scientific">Riccia fluitans</name>
    <dbReference type="NCBI Taxonomy" id="41844"/>
    <lineage>
        <taxon>Eukaryota</taxon>
        <taxon>Viridiplantae</taxon>
        <taxon>Streptophyta</taxon>
        <taxon>Embryophyta</taxon>
        <taxon>Marchantiophyta</taxon>
        <taxon>Marchantiopsida</taxon>
        <taxon>Marchantiidae</taxon>
        <taxon>Marchantiales</taxon>
        <taxon>Ricciaceae</taxon>
        <taxon>Riccia</taxon>
    </lineage>
</organism>
<comment type="caution">
    <text evidence="1">The sequence shown here is derived from an EMBL/GenBank/DDBJ whole genome shotgun (WGS) entry which is preliminary data.</text>
</comment>
<dbReference type="AlphaFoldDB" id="A0ABD1ZRS6"/>
<keyword evidence="2" id="KW-1185">Reference proteome</keyword>
<sequence>MFCSSAPRLLGEEVLNSLDHYSFLQLEVWEDKFKRLAAVAPVPLAAYYWFVSHIIEIEFERRVFLDEDEVLEDWESLMVWSLFSIVVTLHELCAIF</sequence>
<accession>A0ABD1ZRS6</accession>
<evidence type="ECO:0000313" key="2">
    <source>
        <dbReference type="Proteomes" id="UP001605036"/>
    </source>
</evidence>
<evidence type="ECO:0000313" key="1">
    <source>
        <dbReference type="EMBL" id="KAL2652864.1"/>
    </source>
</evidence>
<protein>
    <submittedName>
        <fullName evidence="1">Uncharacterized protein</fullName>
    </submittedName>
</protein>